<proteinExistence type="predicted"/>
<evidence type="ECO:0000256" key="1">
    <source>
        <dbReference type="SAM" id="MobiDB-lite"/>
    </source>
</evidence>
<feature type="signal peptide" evidence="2">
    <location>
        <begin position="1"/>
        <end position="23"/>
    </location>
</feature>
<keyword evidence="4" id="KW-1185">Reference proteome</keyword>
<evidence type="ECO:0000313" key="4">
    <source>
        <dbReference type="Proteomes" id="UP001189429"/>
    </source>
</evidence>
<feature type="non-terminal residue" evidence="3">
    <location>
        <position position="155"/>
    </location>
</feature>
<feature type="chain" id="PRO_5046418577" evidence="2">
    <location>
        <begin position="24"/>
        <end position="155"/>
    </location>
</feature>
<feature type="non-terminal residue" evidence="3">
    <location>
        <position position="1"/>
    </location>
</feature>
<dbReference type="EMBL" id="CAUYUJ010001970">
    <property type="protein sequence ID" value="CAK0798560.1"/>
    <property type="molecule type" value="Genomic_DNA"/>
</dbReference>
<evidence type="ECO:0000313" key="3">
    <source>
        <dbReference type="EMBL" id="CAK0798560.1"/>
    </source>
</evidence>
<feature type="region of interest" description="Disordered" evidence="1">
    <location>
        <begin position="75"/>
        <end position="100"/>
    </location>
</feature>
<keyword evidence="2" id="KW-0732">Signal</keyword>
<evidence type="ECO:0000256" key="2">
    <source>
        <dbReference type="SAM" id="SignalP"/>
    </source>
</evidence>
<comment type="caution">
    <text evidence="3">The sequence shown here is derived from an EMBL/GenBank/DDBJ whole genome shotgun (WGS) entry which is preliminary data.</text>
</comment>
<sequence length="155" mass="16926">GAALARWPLPLLLAAGRARLAAALPLEKCSSKVNITTPMCARTDVAACWTSVEEVDWYCLAVIGLEDDAEDLDQDCRGRPPLEPSQQVRLQAPSPQHRFGRTPGYYEGACLLPPRDEGEGDSEAPLTFEYPEVTERILEEPPVTEGEPDFTADTS</sequence>
<accession>A0ABN9PZM3</accession>
<organism evidence="3 4">
    <name type="scientific">Prorocentrum cordatum</name>
    <dbReference type="NCBI Taxonomy" id="2364126"/>
    <lineage>
        <taxon>Eukaryota</taxon>
        <taxon>Sar</taxon>
        <taxon>Alveolata</taxon>
        <taxon>Dinophyceae</taxon>
        <taxon>Prorocentrales</taxon>
        <taxon>Prorocentraceae</taxon>
        <taxon>Prorocentrum</taxon>
    </lineage>
</organism>
<gene>
    <name evidence="3" type="ORF">PCOR1329_LOCUS7277</name>
</gene>
<dbReference type="Proteomes" id="UP001189429">
    <property type="component" value="Unassembled WGS sequence"/>
</dbReference>
<name>A0ABN9PZM3_9DINO</name>
<reference evidence="3" key="1">
    <citation type="submission" date="2023-10" db="EMBL/GenBank/DDBJ databases">
        <authorList>
            <person name="Chen Y."/>
            <person name="Shah S."/>
            <person name="Dougan E. K."/>
            <person name="Thang M."/>
            <person name="Chan C."/>
        </authorList>
    </citation>
    <scope>NUCLEOTIDE SEQUENCE [LARGE SCALE GENOMIC DNA]</scope>
</reference>
<protein>
    <submittedName>
        <fullName evidence="3">Uncharacterized protein</fullName>
    </submittedName>
</protein>